<evidence type="ECO:0000256" key="4">
    <source>
        <dbReference type="ARBA" id="ARBA00022676"/>
    </source>
</evidence>
<evidence type="ECO:0000313" key="22">
    <source>
        <dbReference type="Proteomes" id="UP000515159"/>
    </source>
</evidence>
<dbReference type="PANTHER" id="PTHR11929:SF11">
    <property type="entry name" value="4-GALACTOSYL-N-ACETYLGLUCOSAMINIDE 3-ALPHA-L-FUCOSYLTRANSFERASE FUT5"/>
    <property type="match status" value="1"/>
</dbReference>
<dbReference type="GO" id="GO:0006629">
    <property type="term" value="P:lipid metabolic process"/>
    <property type="evidence" value="ECO:0007669"/>
    <property type="project" value="UniProtKB-KW"/>
</dbReference>
<dbReference type="PANTHER" id="PTHR11929">
    <property type="entry name" value="ALPHA- 1,3 -FUCOSYLTRANSFERASE"/>
    <property type="match status" value="1"/>
</dbReference>
<dbReference type="InterPro" id="IPR055270">
    <property type="entry name" value="Glyco_tran_10_C"/>
</dbReference>
<keyword evidence="22" id="KW-1185">Reference proteome</keyword>
<evidence type="ECO:0000259" key="21">
    <source>
        <dbReference type="Pfam" id="PF17039"/>
    </source>
</evidence>
<dbReference type="InterPro" id="IPR038577">
    <property type="entry name" value="GT10-like_C_sf"/>
</dbReference>
<comment type="catalytic activity">
    <reaction evidence="16">
        <text>an alpha-Neu5Ac-(2-&gt;3)-beta-D-Gal-(1-&gt;3)-D-GlcNAc derivative + GDP-beta-L-fucose = an alpha-Neu5Ac-(2-&gt;3)-beta-D-Gal-(1-&gt;3)-[alpha-L-Fuc-(1-&gt;4)]-beta-D-GlcNAc derivative + GDP + H(+)</text>
        <dbReference type="Rhea" id="RHEA:62904"/>
        <dbReference type="ChEBI" id="CHEBI:15378"/>
        <dbReference type="ChEBI" id="CHEBI:57273"/>
        <dbReference type="ChEBI" id="CHEBI:58189"/>
        <dbReference type="ChEBI" id="CHEBI:146021"/>
        <dbReference type="ChEBI" id="CHEBI:146022"/>
    </reaction>
    <physiologicalReaction direction="left-to-right" evidence="16">
        <dbReference type="Rhea" id="RHEA:62905"/>
    </physiologicalReaction>
</comment>
<dbReference type="Pfam" id="PF00852">
    <property type="entry name" value="Glyco_transf_10"/>
    <property type="match status" value="1"/>
</dbReference>
<dbReference type="GeneID" id="117352259"/>
<protein>
    <recommendedName>
        <fullName evidence="19">Fucosyltransferase</fullName>
        <ecNumber evidence="19">2.4.1.-</ecNumber>
    </recommendedName>
</protein>
<dbReference type="InterPro" id="IPR031481">
    <property type="entry name" value="Glyco_tran_10_N"/>
</dbReference>
<dbReference type="GO" id="GO:0032580">
    <property type="term" value="C:Golgi cisterna membrane"/>
    <property type="evidence" value="ECO:0007669"/>
    <property type="project" value="UniProtKB-SubCell"/>
</dbReference>
<keyword evidence="8 19" id="KW-1133">Transmembrane helix</keyword>
<evidence type="ECO:0000313" key="23">
    <source>
        <dbReference type="RefSeq" id="XP_033784504.1"/>
    </source>
</evidence>
<evidence type="ECO:0000259" key="20">
    <source>
        <dbReference type="Pfam" id="PF00852"/>
    </source>
</evidence>
<comment type="catalytic activity">
    <reaction evidence="18">
        <text>beta-D-galactosyl-(1-&gt;4)-N-acetyl-D-glucosamine + GDP-beta-L-fucose = beta-D-galactosyl-(1-&gt;4)-[alpha-L-fucosyl-(1-&gt;3)]-N-acetyl-D-glucosamine + GDP + H(+)</text>
        <dbReference type="Rhea" id="RHEA:62824"/>
        <dbReference type="ChEBI" id="CHEBI:15378"/>
        <dbReference type="ChEBI" id="CHEBI:57273"/>
        <dbReference type="ChEBI" id="CHEBI:58189"/>
        <dbReference type="ChEBI" id="CHEBI:60152"/>
        <dbReference type="ChEBI" id="CHEBI:62287"/>
    </reaction>
    <physiologicalReaction direction="left-to-right" evidence="18">
        <dbReference type="Rhea" id="RHEA:62825"/>
    </physiologicalReaction>
</comment>
<keyword evidence="11 19" id="KW-0472">Membrane</keyword>
<keyword evidence="10" id="KW-0443">Lipid metabolism</keyword>
<keyword evidence="7" id="KW-0735">Signal-anchor</keyword>
<evidence type="ECO:0000256" key="12">
    <source>
        <dbReference type="ARBA" id="ARBA00023180"/>
    </source>
</evidence>
<evidence type="ECO:0000256" key="17">
    <source>
        <dbReference type="ARBA" id="ARBA00036481"/>
    </source>
</evidence>
<proteinExistence type="inferred from homology"/>
<comment type="catalytic activity">
    <reaction evidence="13">
        <text>a beta-D-galactosyl-(1-&gt;4)-N-acetyl-beta-D-glucosaminyl derivative + GDP-beta-L-fucose = a beta-D-galactosyl-(1-&gt;4)-[alpha-L-fucosyl-(1-&gt;3)]-N-acetyl-beta-D-glucosaminyl derivative + GDP + H(+)</text>
        <dbReference type="Rhea" id="RHEA:14257"/>
        <dbReference type="ChEBI" id="CHEBI:15378"/>
        <dbReference type="ChEBI" id="CHEBI:57273"/>
        <dbReference type="ChEBI" id="CHEBI:58189"/>
        <dbReference type="ChEBI" id="CHEBI:133507"/>
        <dbReference type="ChEBI" id="CHEBI:137941"/>
        <dbReference type="EC" id="2.4.1.152"/>
    </reaction>
    <physiologicalReaction direction="left-to-right" evidence="13">
        <dbReference type="Rhea" id="RHEA:14258"/>
    </physiologicalReaction>
</comment>
<evidence type="ECO:0000256" key="18">
    <source>
        <dbReference type="ARBA" id="ARBA00036928"/>
    </source>
</evidence>
<evidence type="ECO:0000256" key="19">
    <source>
        <dbReference type="RuleBase" id="RU003832"/>
    </source>
</evidence>
<reference evidence="23" key="1">
    <citation type="submission" date="2025-08" db="UniProtKB">
        <authorList>
            <consortium name="RefSeq"/>
        </authorList>
    </citation>
    <scope>IDENTIFICATION</scope>
</reference>
<evidence type="ECO:0000256" key="2">
    <source>
        <dbReference type="ARBA" id="ARBA00004922"/>
    </source>
</evidence>
<dbReference type="InParanoid" id="A0A6P8PKS8"/>
<evidence type="ECO:0000256" key="1">
    <source>
        <dbReference type="ARBA" id="ARBA00004447"/>
    </source>
</evidence>
<organism evidence="22 23">
    <name type="scientific">Geotrypetes seraphini</name>
    <name type="common">Gaboon caecilian</name>
    <name type="synonym">Caecilia seraphini</name>
    <dbReference type="NCBI Taxonomy" id="260995"/>
    <lineage>
        <taxon>Eukaryota</taxon>
        <taxon>Metazoa</taxon>
        <taxon>Chordata</taxon>
        <taxon>Craniata</taxon>
        <taxon>Vertebrata</taxon>
        <taxon>Euteleostomi</taxon>
        <taxon>Amphibia</taxon>
        <taxon>Gymnophiona</taxon>
        <taxon>Geotrypetes</taxon>
    </lineage>
</organism>
<dbReference type="AlphaFoldDB" id="A0A6P8PKS8"/>
<dbReference type="Proteomes" id="UP000515159">
    <property type="component" value="Chromosome 19"/>
</dbReference>
<dbReference type="RefSeq" id="XP_033784504.1">
    <property type="nucleotide sequence ID" value="XM_033928613.1"/>
</dbReference>
<dbReference type="GO" id="GO:0017060">
    <property type="term" value="F:3-galactosyl-N-acetylglucosaminide 4-alpha-L-fucosyltransferase activity"/>
    <property type="evidence" value="ECO:0007669"/>
    <property type="project" value="UniProtKB-EC"/>
</dbReference>
<keyword evidence="4 19" id="KW-0328">Glycosyltransferase</keyword>
<feature type="domain" description="Fucosyltransferase N-terminal" evidence="21">
    <location>
        <begin position="107"/>
        <end position="213"/>
    </location>
</feature>
<dbReference type="GO" id="GO:0017083">
    <property type="term" value="F:4-galactosyl-N-acetylglucosaminide 3-alpha-L-fucosyltransferase activity"/>
    <property type="evidence" value="ECO:0007669"/>
    <property type="project" value="UniProtKB-EC"/>
</dbReference>
<dbReference type="OrthoDB" id="427096at2759"/>
<evidence type="ECO:0000256" key="8">
    <source>
        <dbReference type="ARBA" id="ARBA00022989"/>
    </source>
</evidence>
<gene>
    <name evidence="23" type="primary">LOC117352259</name>
</gene>
<comment type="caution">
    <text evidence="19">Lacks conserved residue(s) required for the propagation of feature annotation.</text>
</comment>
<evidence type="ECO:0000256" key="11">
    <source>
        <dbReference type="ARBA" id="ARBA00023136"/>
    </source>
</evidence>
<sequence length="402" mass="47625">MGLIRRWQFLCSYVLITFMSFWFSMISFLYNNLFVLSFSVPAMESNTKSYSLRQIFLFLLIQIVLSFFLFTLIQTSGDSKLFFYSSKNDSLLVKCLTTSTKGENETELIILIWSWPFGSHFPLDECPELYGISGCQFTADRSWYNHSDAVILHHRDVCHNKKQLPQVPRPLNQRWIWFNLESPSHSPNLHFMNDLINLTMSYRLDSDIFTPYGWLETLREPRNISIPPKSKMVAWVVSNWNPSSKRVKYYEELRKHIQIDVFGNGRMPLSREKHHETISQYKFYLAFENSQHQDYITEKLWSNALASSAVPVVLGPTRENYERFLPREAFIHVDDFPSAKKMAAYLLELDKDNERYQSYFHWQSRKQLVGRTSWITHLCKACWILQHSPTYRTISSLSKWYK</sequence>
<dbReference type="Gene3D" id="3.40.50.11660">
    <property type="entry name" value="Glycosyl transferase family 10, C-terminal domain"/>
    <property type="match status" value="1"/>
</dbReference>
<comment type="subcellular location">
    <subcellularLocation>
        <location evidence="1 19">Golgi apparatus</location>
        <location evidence="1 19">Golgi stack membrane</location>
        <topology evidence="1 19">Single-pass type II membrane protein</topology>
    </subcellularLocation>
</comment>
<evidence type="ECO:0000256" key="3">
    <source>
        <dbReference type="ARBA" id="ARBA00008919"/>
    </source>
</evidence>
<comment type="catalytic activity">
    <reaction evidence="14">
        <text>an alpha-Neu5Ac-(2-&gt;3)-beta-D-Gal-(1-&gt;4)-beta-D-GlcNAc-(1-&gt;3)-beta-D-Gal-(1-&gt;4)-[alpha-L-Fuc-(1-&gt;3)]-beta-D-GlcNAc derivative + GDP-beta-L-fucose = an alpha-Neu5Ac-(2-&gt;3)-beta-D-Gal-(1-&gt;4)-[alpha-L-Fuc-(1-&gt;3)]-beta-D-GlcNAc-(1-&gt;3)-beta-D-Gal-(1-&gt;4)-[alpha-L-Fuc-(1-&gt;3)]-beta-D-GlcNAc derivative + GDP + H(+)</text>
        <dbReference type="Rhea" id="RHEA:52864"/>
        <dbReference type="ChEBI" id="CHEBI:15378"/>
        <dbReference type="ChEBI" id="CHEBI:57273"/>
        <dbReference type="ChEBI" id="CHEBI:58189"/>
        <dbReference type="ChEBI" id="CHEBI:145342"/>
        <dbReference type="ChEBI" id="CHEBI:145343"/>
    </reaction>
    <physiologicalReaction direction="left-to-right" evidence="14">
        <dbReference type="Rhea" id="RHEA:52865"/>
    </physiologicalReaction>
</comment>
<evidence type="ECO:0000256" key="14">
    <source>
        <dbReference type="ARBA" id="ARBA00036052"/>
    </source>
</evidence>
<evidence type="ECO:0000256" key="10">
    <source>
        <dbReference type="ARBA" id="ARBA00023098"/>
    </source>
</evidence>
<comment type="pathway">
    <text evidence="2">Protein modification; protein glycosylation.</text>
</comment>
<evidence type="ECO:0000256" key="7">
    <source>
        <dbReference type="ARBA" id="ARBA00022968"/>
    </source>
</evidence>
<evidence type="ECO:0000256" key="15">
    <source>
        <dbReference type="ARBA" id="ARBA00036273"/>
    </source>
</evidence>
<name>A0A6P8PKS8_GEOSA</name>
<dbReference type="FunCoup" id="A0A6P8PKS8">
    <property type="interactions" value="376"/>
</dbReference>
<dbReference type="InterPro" id="IPR001503">
    <property type="entry name" value="Glyco_trans_10"/>
</dbReference>
<dbReference type="SUPFAM" id="SSF53756">
    <property type="entry name" value="UDP-Glycosyltransferase/glycogen phosphorylase"/>
    <property type="match status" value="1"/>
</dbReference>
<dbReference type="KEGG" id="gsh:117352259"/>
<feature type="transmembrane region" description="Helical" evidence="19">
    <location>
        <begin position="50"/>
        <end position="73"/>
    </location>
</feature>
<evidence type="ECO:0000256" key="16">
    <source>
        <dbReference type="ARBA" id="ARBA00036468"/>
    </source>
</evidence>
<feature type="domain" description="Fucosyltransferase C-terminal" evidence="20">
    <location>
        <begin position="227"/>
        <end position="400"/>
    </location>
</feature>
<keyword evidence="5 19" id="KW-0808">Transferase</keyword>
<comment type="catalytic activity">
    <reaction evidence="15">
        <text>a beta-D-galactosyl-(1-&gt;3)-N-acetyl-beta-D-glucosaminyl derivative + GDP-beta-L-fucose = a beta-D-galactosyl-(1-&gt;3)-[alpha-L-fucosyl-(1-&gt;4)]-N-acetyl-beta-D-glucosaminyl derivative + GDP + H(+)</text>
        <dbReference type="Rhea" id="RHEA:23628"/>
        <dbReference type="ChEBI" id="CHEBI:15378"/>
        <dbReference type="ChEBI" id="CHEBI:57273"/>
        <dbReference type="ChEBI" id="CHEBI:58189"/>
        <dbReference type="ChEBI" id="CHEBI:133506"/>
        <dbReference type="ChEBI" id="CHEBI:140304"/>
        <dbReference type="EC" id="2.4.1.65"/>
    </reaction>
    <physiologicalReaction direction="left-to-right" evidence="15">
        <dbReference type="Rhea" id="RHEA:23629"/>
    </physiologicalReaction>
</comment>
<dbReference type="Pfam" id="PF17039">
    <property type="entry name" value="Glyco_tran_10_N"/>
    <property type="match status" value="1"/>
</dbReference>
<keyword evidence="6 19" id="KW-0812">Transmembrane</keyword>
<dbReference type="EC" id="2.4.1.-" evidence="19"/>
<feature type="transmembrane region" description="Helical" evidence="19">
    <location>
        <begin position="7"/>
        <end position="30"/>
    </location>
</feature>
<keyword evidence="9 19" id="KW-0333">Golgi apparatus</keyword>
<evidence type="ECO:0000256" key="9">
    <source>
        <dbReference type="ARBA" id="ARBA00023034"/>
    </source>
</evidence>
<comment type="similarity">
    <text evidence="3 19">Belongs to the glycosyltransferase 10 family.</text>
</comment>
<keyword evidence="12" id="KW-0325">Glycoprotein</keyword>
<dbReference type="FunFam" id="3.40.50.11660:FF:000001">
    <property type="entry name" value="alpha-(1,3)-fucosyltransferase 9"/>
    <property type="match status" value="1"/>
</dbReference>
<evidence type="ECO:0000256" key="6">
    <source>
        <dbReference type="ARBA" id="ARBA00022692"/>
    </source>
</evidence>
<evidence type="ECO:0000256" key="5">
    <source>
        <dbReference type="ARBA" id="ARBA00022679"/>
    </source>
</evidence>
<comment type="catalytic activity">
    <reaction evidence="17">
        <text>an N-acetyl-alpha-neuraminyl-(2-&gt;3)-beta-D-galactosyl-(1-&gt;4)-N-acetyl-beta-D-glucosaminyl derivative + GDP-beta-L-fucose = an alpha-Neu5Ac-(2-&gt;3)-beta-D-Gal-(1-&gt;4)-[alpha-L-Fuc-(1-&gt;3)]-beta-D-GlcNAc derivative + GDP + H(+)</text>
        <dbReference type="Rhea" id="RHEA:56076"/>
        <dbReference type="ChEBI" id="CHEBI:15378"/>
        <dbReference type="ChEBI" id="CHEBI:57273"/>
        <dbReference type="ChEBI" id="CHEBI:58189"/>
        <dbReference type="ChEBI" id="CHEBI:136545"/>
        <dbReference type="ChEBI" id="CHEBI:139509"/>
    </reaction>
    <physiologicalReaction direction="left-to-right" evidence="17">
        <dbReference type="Rhea" id="RHEA:56077"/>
    </physiologicalReaction>
</comment>
<evidence type="ECO:0000256" key="13">
    <source>
        <dbReference type="ARBA" id="ARBA00029329"/>
    </source>
</evidence>
<accession>A0A6P8PKS8</accession>
<dbReference type="UniPathway" id="UPA00378"/>